<keyword evidence="2" id="KW-1185">Reference proteome</keyword>
<comment type="caution">
    <text evidence="1">The sequence shown here is derived from an EMBL/GenBank/DDBJ whole genome shotgun (WGS) entry which is preliminary data.</text>
</comment>
<dbReference type="InterPro" id="IPR040256">
    <property type="entry name" value="At4g02000-like"/>
</dbReference>
<dbReference type="EMBL" id="JARKNE010000012">
    <property type="protein sequence ID" value="KAK5775604.1"/>
    <property type="molecule type" value="Genomic_DNA"/>
</dbReference>
<dbReference type="PANTHER" id="PTHR31286:SF173">
    <property type="entry name" value="DUF4283 DOMAIN-CONTAINING PROTEIN"/>
    <property type="match status" value="1"/>
</dbReference>
<dbReference type="PANTHER" id="PTHR31286">
    <property type="entry name" value="GLYCINE-RICH CELL WALL STRUCTURAL PROTEIN 1.8-LIKE"/>
    <property type="match status" value="1"/>
</dbReference>
<dbReference type="Proteomes" id="UP001358586">
    <property type="component" value="Chromosome 12"/>
</dbReference>
<organism evidence="1 2">
    <name type="scientific">Gossypium arboreum</name>
    <name type="common">Tree cotton</name>
    <name type="synonym">Gossypium nanking</name>
    <dbReference type="NCBI Taxonomy" id="29729"/>
    <lineage>
        <taxon>Eukaryota</taxon>
        <taxon>Viridiplantae</taxon>
        <taxon>Streptophyta</taxon>
        <taxon>Embryophyta</taxon>
        <taxon>Tracheophyta</taxon>
        <taxon>Spermatophyta</taxon>
        <taxon>Magnoliopsida</taxon>
        <taxon>eudicotyledons</taxon>
        <taxon>Gunneridae</taxon>
        <taxon>Pentapetalae</taxon>
        <taxon>rosids</taxon>
        <taxon>malvids</taxon>
        <taxon>Malvales</taxon>
        <taxon>Malvaceae</taxon>
        <taxon>Malvoideae</taxon>
        <taxon>Gossypium</taxon>
    </lineage>
</organism>
<name>A0ABR0MNP6_GOSAR</name>
<protein>
    <recommendedName>
        <fullName evidence="3">DUF4283 domain-containing protein</fullName>
    </recommendedName>
</protein>
<sequence>MVMAWIRLLGLPGYLYKKKIIEEIEGTIGKVLRLDFNTDSRARGRFARMAVYNNLDKPLIAQVRVNGLYQKVEYEGLPTICFTCRKYGHTKELCGSLQPEASSEKDQSGVTQAKEVSEGESAVYGPWMVVEKKAVRNFRSSNSCKASFRERKSGSRFDALVDMEVLDLEAEINKGNEGQTAELKDIFKSGKFIENLRMKNWENSISERSRWGLLMRMSVGQLVIKAGQLGQEESVGDGSNAQTMSISSMSEPVDIQVADFPGGFNSNRHTAVSFNVKGTAGGDPLKKTNVISPGVSMVRSAESEAVAPDPGKRIQE</sequence>
<gene>
    <name evidence="1" type="ORF">PVK06_043511</name>
</gene>
<evidence type="ECO:0000313" key="1">
    <source>
        <dbReference type="EMBL" id="KAK5775604.1"/>
    </source>
</evidence>
<evidence type="ECO:0008006" key="3">
    <source>
        <dbReference type="Google" id="ProtNLM"/>
    </source>
</evidence>
<evidence type="ECO:0000313" key="2">
    <source>
        <dbReference type="Proteomes" id="UP001358586"/>
    </source>
</evidence>
<accession>A0ABR0MNP6</accession>
<proteinExistence type="predicted"/>
<reference evidence="1 2" key="1">
    <citation type="submission" date="2023-03" db="EMBL/GenBank/DDBJ databases">
        <title>WGS of Gossypium arboreum.</title>
        <authorList>
            <person name="Yu D."/>
        </authorList>
    </citation>
    <scope>NUCLEOTIDE SEQUENCE [LARGE SCALE GENOMIC DNA]</scope>
    <source>
        <tissue evidence="1">Leaf</tissue>
    </source>
</reference>